<dbReference type="GeneID" id="28730148"/>
<dbReference type="RefSeq" id="XP_017991959.1">
    <property type="nucleotide sequence ID" value="XM_018138272.1"/>
</dbReference>
<dbReference type="PROSITE" id="PS51417">
    <property type="entry name" value="ARF"/>
    <property type="match status" value="1"/>
</dbReference>
<dbReference type="GO" id="GO:0034067">
    <property type="term" value="P:protein localization to Golgi apparatus"/>
    <property type="evidence" value="ECO:0007669"/>
    <property type="project" value="TreeGrafter"/>
</dbReference>
<dbReference type="Pfam" id="PF00025">
    <property type="entry name" value="Arf"/>
    <property type="match status" value="1"/>
</dbReference>
<evidence type="ECO:0000256" key="1">
    <source>
        <dbReference type="ARBA" id="ARBA00022741"/>
    </source>
</evidence>
<dbReference type="GO" id="GO:0005525">
    <property type="term" value="F:GTP binding"/>
    <property type="evidence" value="ECO:0007669"/>
    <property type="project" value="UniProtKB-KW"/>
</dbReference>
<dbReference type="GO" id="GO:0006886">
    <property type="term" value="P:intracellular protein transport"/>
    <property type="evidence" value="ECO:0007669"/>
    <property type="project" value="TreeGrafter"/>
</dbReference>
<dbReference type="GO" id="GO:0003924">
    <property type="term" value="F:GTPase activity"/>
    <property type="evidence" value="ECO:0007669"/>
    <property type="project" value="InterPro"/>
</dbReference>
<keyword evidence="1 3" id="KW-0547">Nucleotide-binding</keyword>
<dbReference type="PANTHER" id="PTHR45909">
    <property type="entry name" value="ADP-RIBOSYLATION FACTOR-RELATED PROTEIN 1"/>
    <property type="match status" value="1"/>
</dbReference>
<dbReference type="EMBL" id="LGAV01000004">
    <property type="protein sequence ID" value="KOS14327.1"/>
    <property type="molecule type" value="Genomic_DNA"/>
</dbReference>
<accession>A0A0M8MPP4</accession>
<dbReference type="GO" id="GO:0046872">
    <property type="term" value="F:metal ion binding"/>
    <property type="evidence" value="ECO:0007669"/>
    <property type="project" value="UniProtKB-KW"/>
</dbReference>
<keyword evidence="4" id="KW-0460">Magnesium</keyword>
<evidence type="ECO:0000256" key="4">
    <source>
        <dbReference type="PIRSR" id="PIRSR606689-2"/>
    </source>
</evidence>
<evidence type="ECO:0000313" key="5">
    <source>
        <dbReference type="EMBL" id="KOS14327.1"/>
    </source>
</evidence>
<dbReference type="STRING" id="77020.A0A0M8MPP4"/>
<feature type="binding site" evidence="3">
    <location>
        <begin position="24"/>
        <end position="31"/>
    </location>
    <ligand>
        <name>GTP</name>
        <dbReference type="ChEBI" id="CHEBI:37565"/>
    </ligand>
</feature>
<dbReference type="GO" id="GO:0005794">
    <property type="term" value="C:Golgi apparatus"/>
    <property type="evidence" value="ECO:0007669"/>
    <property type="project" value="TreeGrafter"/>
</dbReference>
<dbReference type="PANTHER" id="PTHR45909:SF1">
    <property type="entry name" value="ADP-RIBOSYLATION FACTOR-RELATED PROTEIN 1"/>
    <property type="match status" value="1"/>
</dbReference>
<keyword evidence="2 3" id="KW-0342">GTP-binding</keyword>
<proteinExistence type="predicted"/>
<name>A0A0M8MPP4_9BASI</name>
<dbReference type="InterPro" id="IPR006689">
    <property type="entry name" value="Small_GTPase_ARF/SAR"/>
</dbReference>
<feature type="binding site" evidence="3">
    <location>
        <position position="76"/>
    </location>
    <ligand>
        <name>GTP</name>
        <dbReference type="ChEBI" id="CHEBI:37565"/>
    </ligand>
</feature>
<dbReference type="GO" id="GO:0043001">
    <property type="term" value="P:Golgi to plasma membrane protein transport"/>
    <property type="evidence" value="ECO:0007669"/>
    <property type="project" value="TreeGrafter"/>
</dbReference>
<feature type="binding site" evidence="4">
    <location>
        <position position="54"/>
    </location>
    <ligand>
        <name>Mg(2+)</name>
        <dbReference type="ChEBI" id="CHEBI:18420"/>
    </ligand>
</feature>
<dbReference type="AlphaFoldDB" id="A0A0M8MPP4"/>
<reference evidence="5 6" key="1">
    <citation type="submission" date="2015-07" db="EMBL/GenBank/DDBJ databases">
        <title>Draft Genome Sequence of Malassezia furfur CBS1878 and Malassezia pachydermatis CBS1879.</title>
        <authorList>
            <person name="Triana S."/>
            <person name="Ohm R."/>
            <person name="Gonzalez A."/>
            <person name="DeCock H."/>
            <person name="Restrepo S."/>
            <person name="Celis A."/>
        </authorList>
    </citation>
    <scope>NUCLEOTIDE SEQUENCE [LARGE SCALE GENOMIC DNA]</scope>
    <source>
        <strain evidence="5 6">CBS 1879</strain>
    </source>
</reference>
<dbReference type="Proteomes" id="UP000037751">
    <property type="component" value="Unassembled WGS sequence"/>
</dbReference>
<dbReference type="Gene3D" id="3.40.50.300">
    <property type="entry name" value="P-loop containing nucleotide triphosphate hydrolases"/>
    <property type="match status" value="1"/>
</dbReference>
<dbReference type="SUPFAM" id="SSF52540">
    <property type="entry name" value="P-loop containing nucleoside triphosphate hydrolases"/>
    <property type="match status" value="1"/>
</dbReference>
<dbReference type="VEuPathDB" id="FungiDB:Malapachy_3813"/>
<evidence type="ECO:0000313" key="6">
    <source>
        <dbReference type="Proteomes" id="UP000037751"/>
    </source>
</evidence>
<dbReference type="InterPro" id="IPR027417">
    <property type="entry name" value="P-loop_NTPase"/>
</dbReference>
<dbReference type="InterPro" id="IPR024156">
    <property type="entry name" value="Small_GTPase_ARF"/>
</dbReference>
<keyword evidence="4" id="KW-0479">Metal-binding</keyword>
<organism evidence="5 6">
    <name type="scientific">Malassezia pachydermatis</name>
    <dbReference type="NCBI Taxonomy" id="77020"/>
    <lineage>
        <taxon>Eukaryota</taxon>
        <taxon>Fungi</taxon>
        <taxon>Dikarya</taxon>
        <taxon>Basidiomycota</taxon>
        <taxon>Ustilaginomycotina</taxon>
        <taxon>Malasseziomycetes</taxon>
        <taxon>Malasseziales</taxon>
        <taxon>Malasseziaceae</taxon>
        <taxon>Malassezia</taxon>
    </lineage>
</organism>
<dbReference type="OrthoDB" id="414781at2759"/>
<gene>
    <name evidence="5" type="ORF">Malapachy_3813</name>
</gene>
<sequence>MYHLVAGLYAQWNKKSTYHVLLIGLQGGGKTWFQEALRHHYLQGRAPSSRLPPTVGQNVLDLPYQKRILRFWDLGGAPSMRSLWAQYMADAHVLVWVIDGPAWIHNASVENEAAPTYRDATSLAWRAVAEEAHTRGQPIVVLVTKMDDVSSASLVDEIHASLTKTWREGHSDTTPAYALSCYGVSAKTGEGLASVLEAFLADAQSFEATRPPTA</sequence>
<comment type="caution">
    <text evidence="5">The sequence shown here is derived from an EMBL/GenBank/DDBJ whole genome shotgun (WGS) entry which is preliminary data.</text>
</comment>
<evidence type="ECO:0000256" key="3">
    <source>
        <dbReference type="PIRSR" id="PIRSR606689-1"/>
    </source>
</evidence>
<evidence type="ECO:0000256" key="2">
    <source>
        <dbReference type="ARBA" id="ARBA00023134"/>
    </source>
</evidence>
<keyword evidence="6" id="KW-1185">Reference proteome</keyword>
<protein>
    <submittedName>
        <fullName evidence="5">Arl3p</fullName>
    </submittedName>
</protein>
<feature type="binding site" evidence="4">
    <location>
        <position position="31"/>
    </location>
    <ligand>
        <name>Mg(2+)</name>
        <dbReference type="ChEBI" id="CHEBI:18420"/>
    </ligand>
</feature>